<dbReference type="Pfam" id="PF00155">
    <property type="entry name" value="Aminotran_1_2"/>
    <property type="match status" value="1"/>
</dbReference>
<dbReference type="SUPFAM" id="SSF53383">
    <property type="entry name" value="PLP-dependent transferases"/>
    <property type="match status" value="1"/>
</dbReference>
<dbReference type="PANTHER" id="PTHR13693:SF77">
    <property type="entry name" value="8-AMINO-7-OXONONANOATE SYNTHASE"/>
    <property type="match status" value="1"/>
</dbReference>
<dbReference type="PANTHER" id="PTHR13693">
    <property type="entry name" value="CLASS II AMINOTRANSFERASE/8-AMINO-7-OXONONANOATE SYNTHASE"/>
    <property type="match status" value="1"/>
</dbReference>
<dbReference type="GO" id="GO:0030170">
    <property type="term" value="F:pyridoxal phosphate binding"/>
    <property type="evidence" value="ECO:0007669"/>
    <property type="project" value="InterPro"/>
</dbReference>
<keyword evidence="7" id="KW-1185">Reference proteome</keyword>
<dbReference type="GO" id="GO:0016740">
    <property type="term" value="F:transferase activity"/>
    <property type="evidence" value="ECO:0007669"/>
    <property type="project" value="UniProtKB-KW"/>
</dbReference>
<dbReference type="InterPro" id="IPR050087">
    <property type="entry name" value="AON_synthase_class-II"/>
</dbReference>
<comment type="similarity">
    <text evidence="2">Belongs to the class-II pyridoxal-phosphate-dependent aminotransferase family. BioF subfamily.</text>
</comment>
<dbReference type="RefSeq" id="XP_047768107.1">
    <property type="nucleotide sequence ID" value="XM_047912002.1"/>
</dbReference>
<protein>
    <submittedName>
        <fullName evidence="6">8-amino-7-oxononanoate synthase</fullName>
    </submittedName>
</protein>
<proteinExistence type="inferred from homology"/>
<dbReference type="InterPro" id="IPR015424">
    <property type="entry name" value="PyrdxlP-dep_Trfase"/>
</dbReference>
<dbReference type="EMBL" id="CP090173">
    <property type="protein sequence ID" value="UJO23741.1"/>
    <property type="molecule type" value="Genomic_DNA"/>
</dbReference>
<dbReference type="Proteomes" id="UP000756132">
    <property type="component" value="Chromosome 11"/>
</dbReference>
<dbReference type="OMA" id="GTHEYCD"/>
<dbReference type="AlphaFoldDB" id="A0A9Q8UV98"/>
<feature type="domain" description="Aminotransferase class I/classII large" evidence="5">
    <location>
        <begin position="36"/>
        <end position="405"/>
    </location>
</feature>
<sequence>MKSSLSALENTITTRLEQRADNFTLRKLTTNPPGSIDFSSNDFLSLASSQDLRTCFLQELQSDPALAVNLGSGGSRLLDGNSTYAETLEQDIASFHNAQSGLLCNSGFDANTGLFSCLPQRGDVIVYDEYIHASVHDGMRLSRARKTVPFTHNSVHALRDVVKDCMREDAEVTMGSKNVFIAVEAVYSMDGDVAPLRDIVALVKRLLPKGNGHIIVDEAHSTGVFGPKGRGLVCELGLEKDITVRLHTFGKALACNGAILLCSPTIRKYLINYARPMIYTTFMSYPALAAIRASYTWLMQGRTEPLARNLLLLMQTLHERLLEMQASLRLPAHLQGLLRGPVTCPDSPIFAVLSSEPKVLAAHCQRHGFVVRGIVSPTVPEGTERVRVCLHAGNTVEQIEALVECIRGWVVSRVHEVDGSLDVRPRL</sequence>
<evidence type="ECO:0000313" key="7">
    <source>
        <dbReference type="Proteomes" id="UP000756132"/>
    </source>
</evidence>
<dbReference type="InterPro" id="IPR015421">
    <property type="entry name" value="PyrdxlP-dep_Trfase_major"/>
</dbReference>
<accession>A0A9Q8UV98</accession>
<organism evidence="6 7">
    <name type="scientific">Passalora fulva</name>
    <name type="common">Tomato leaf mold</name>
    <name type="synonym">Cladosporium fulvum</name>
    <dbReference type="NCBI Taxonomy" id="5499"/>
    <lineage>
        <taxon>Eukaryota</taxon>
        <taxon>Fungi</taxon>
        <taxon>Dikarya</taxon>
        <taxon>Ascomycota</taxon>
        <taxon>Pezizomycotina</taxon>
        <taxon>Dothideomycetes</taxon>
        <taxon>Dothideomycetidae</taxon>
        <taxon>Mycosphaerellales</taxon>
        <taxon>Mycosphaerellaceae</taxon>
        <taxon>Fulvia</taxon>
    </lineage>
</organism>
<keyword evidence="4" id="KW-0663">Pyridoxal phosphate</keyword>
<dbReference type="Gene3D" id="3.90.1150.10">
    <property type="entry name" value="Aspartate Aminotransferase, domain 1"/>
    <property type="match status" value="1"/>
</dbReference>
<evidence type="ECO:0000256" key="1">
    <source>
        <dbReference type="ARBA" id="ARBA00001933"/>
    </source>
</evidence>
<dbReference type="InterPro" id="IPR004839">
    <property type="entry name" value="Aminotransferase_I/II_large"/>
</dbReference>
<evidence type="ECO:0000256" key="3">
    <source>
        <dbReference type="ARBA" id="ARBA00022679"/>
    </source>
</evidence>
<reference evidence="6" key="1">
    <citation type="submission" date="2021-12" db="EMBL/GenBank/DDBJ databases">
        <authorList>
            <person name="Zaccaron A."/>
            <person name="Stergiopoulos I."/>
        </authorList>
    </citation>
    <scope>NUCLEOTIDE SEQUENCE</scope>
    <source>
        <strain evidence="6">Race5_Kim</strain>
    </source>
</reference>
<gene>
    <name evidence="6" type="ORF">CLAFUR5_12854</name>
</gene>
<evidence type="ECO:0000259" key="5">
    <source>
        <dbReference type="Pfam" id="PF00155"/>
    </source>
</evidence>
<dbReference type="GeneID" id="71992732"/>
<evidence type="ECO:0000313" key="6">
    <source>
        <dbReference type="EMBL" id="UJO23741.1"/>
    </source>
</evidence>
<keyword evidence="3" id="KW-0808">Transferase</keyword>
<dbReference type="KEGG" id="ffu:CLAFUR5_12854"/>
<evidence type="ECO:0000256" key="4">
    <source>
        <dbReference type="ARBA" id="ARBA00022898"/>
    </source>
</evidence>
<evidence type="ECO:0000256" key="2">
    <source>
        <dbReference type="ARBA" id="ARBA00010008"/>
    </source>
</evidence>
<reference evidence="6" key="2">
    <citation type="journal article" date="2022" name="Microb. Genom.">
        <title>A chromosome-scale genome assembly of the tomato pathogen Cladosporium fulvum reveals a compartmentalized genome architecture and the presence of a dispensable chromosome.</title>
        <authorList>
            <person name="Zaccaron A.Z."/>
            <person name="Chen L.H."/>
            <person name="Samaras A."/>
            <person name="Stergiopoulos I."/>
        </authorList>
    </citation>
    <scope>NUCLEOTIDE SEQUENCE</scope>
    <source>
        <strain evidence="6">Race5_Kim</strain>
    </source>
</reference>
<comment type="cofactor">
    <cofactor evidence="1">
        <name>pyridoxal 5'-phosphate</name>
        <dbReference type="ChEBI" id="CHEBI:597326"/>
    </cofactor>
</comment>
<dbReference type="OrthoDB" id="2382073at2759"/>
<dbReference type="GO" id="GO:0009102">
    <property type="term" value="P:biotin biosynthetic process"/>
    <property type="evidence" value="ECO:0007669"/>
    <property type="project" value="TreeGrafter"/>
</dbReference>
<dbReference type="Gene3D" id="3.40.640.10">
    <property type="entry name" value="Type I PLP-dependent aspartate aminotransferase-like (Major domain)"/>
    <property type="match status" value="1"/>
</dbReference>
<name>A0A9Q8UV98_PASFU</name>
<dbReference type="InterPro" id="IPR015422">
    <property type="entry name" value="PyrdxlP-dep_Trfase_small"/>
</dbReference>